<evidence type="ECO:0000313" key="2">
    <source>
        <dbReference type="Proteomes" id="UP001642484"/>
    </source>
</evidence>
<dbReference type="Proteomes" id="UP001642484">
    <property type="component" value="Unassembled WGS sequence"/>
</dbReference>
<organism evidence="1 2">
    <name type="scientific">Durusdinium trenchii</name>
    <dbReference type="NCBI Taxonomy" id="1381693"/>
    <lineage>
        <taxon>Eukaryota</taxon>
        <taxon>Sar</taxon>
        <taxon>Alveolata</taxon>
        <taxon>Dinophyceae</taxon>
        <taxon>Suessiales</taxon>
        <taxon>Symbiodiniaceae</taxon>
        <taxon>Durusdinium</taxon>
    </lineage>
</organism>
<comment type="caution">
    <text evidence="1">The sequence shown here is derived from an EMBL/GenBank/DDBJ whole genome shotgun (WGS) entry which is preliminary data.</text>
</comment>
<reference evidence="1 2" key="1">
    <citation type="submission" date="2024-02" db="EMBL/GenBank/DDBJ databases">
        <authorList>
            <person name="Chen Y."/>
            <person name="Shah S."/>
            <person name="Dougan E. K."/>
            <person name="Thang M."/>
            <person name="Chan C."/>
        </authorList>
    </citation>
    <scope>NUCLEOTIDE SEQUENCE [LARGE SCALE GENOMIC DNA]</scope>
</reference>
<protein>
    <submittedName>
        <fullName evidence="1">Uncharacterized protein</fullName>
    </submittedName>
</protein>
<dbReference type="EMBL" id="CAXAMN010001847">
    <property type="protein sequence ID" value="CAK8996524.1"/>
    <property type="molecule type" value="Genomic_DNA"/>
</dbReference>
<gene>
    <name evidence="1" type="ORF">CCMP2556_LOCUS4493</name>
</gene>
<accession>A0ABP0I1R3</accession>
<sequence length="157" mass="17438">MDSNISDDDKTALSLPRQAANEQRRSACMASRWQKLWRSRCRQLLRDPIESRPTEVKLHRSRQLKTSLANHVGFMLSALCVLLSKGDGAEVTANSSVLSRLSCSSALSDPLSETCFHEFGHTKVLLSQCNGDLCSNPVCTDVLKAIRTLQTFKPAQF</sequence>
<keyword evidence="2" id="KW-1185">Reference proteome</keyword>
<proteinExistence type="predicted"/>
<evidence type="ECO:0000313" key="1">
    <source>
        <dbReference type="EMBL" id="CAK8996524.1"/>
    </source>
</evidence>
<name>A0ABP0I1R3_9DINO</name>